<dbReference type="Proteomes" id="UP001605036">
    <property type="component" value="Unassembled WGS sequence"/>
</dbReference>
<keyword evidence="3" id="KW-1185">Reference proteome</keyword>
<evidence type="ECO:0000313" key="3">
    <source>
        <dbReference type="Proteomes" id="UP001605036"/>
    </source>
</evidence>
<protein>
    <submittedName>
        <fullName evidence="2">Uncharacterized protein</fullName>
    </submittedName>
</protein>
<accession>A0ABD1Z0T0</accession>
<proteinExistence type="predicted"/>
<organism evidence="2 3">
    <name type="scientific">Riccia fluitans</name>
    <dbReference type="NCBI Taxonomy" id="41844"/>
    <lineage>
        <taxon>Eukaryota</taxon>
        <taxon>Viridiplantae</taxon>
        <taxon>Streptophyta</taxon>
        <taxon>Embryophyta</taxon>
        <taxon>Marchantiophyta</taxon>
        <taxon>Marchantiopsida</taxon>
        <taxon>Marchantiidae</taxon>
        <taxon>Marchantiales</taxon>
        <taxon>Ricciaceae</taxon>
        <taxon>Riccia</taxon>
    </lineage>
</organism>
<dbReference type="AlphaFoldDB" id="A0ABD1Z0T0"/>
<reference evidence="2 3" key="1">
    <citation type="submission" date="2024-09" db="EMBL/GenBank/DDBJ databases">
        <title>Chromosome-scale assembly of Riccia fluitans.</title>
        <authorList>
            <person name="Paukszto L."/>
            <person name="Sawicki J."/>
            <person name="Karawczyk K."/>
            <person name="Piernik-Szablinska J."/>
            <person name="Szczecinska M."/>
            <person name="Mazdziarz M."/>
        </authorList>
    </citation>
    <scope>NUCLEOTIDE SEQUENCE [LARGE SCALE GENOMIC DNA]</scope>
    <source>
        <strain evidence="2">Rf_01</strain>
        <tissue evidence="2">Aerial parts of the thallus</tissue>
    </source>
</reference>
<gene>
    <name evidence="2" type="ORF">R1flu_008985</name>
</gene>
<dbReference type="EMBL" id="JBHFFA010000002">
    <property type="protein sequence ID" value="KAL2641398.1"/>
    <property type="molecule type" value="Genomic_DNA"/>
</dbReference>
<name>A0ABD1Z0T0_9MARC</name>
<evidence type="ECO:0000256" key="1">
    <source>
        <dbReference type="SAM" id="MobiDB-lite"/>
    </source>
</evidence>
<comment type="caution">
    <text evidence="2">The sequence shown here is derived from an EMBL/GenBank/DDBJ whole genome shotgun (WGS) entry which is preliminary data.</text>
</comment>
<sequence length="96" mass="11007">MKPDENVKPQSDEVRHIDDLKYEDELSERGQKLHESTAQVKTTQLLYVWSSTDDSALQNVVPKQFKIRVISVTKRNLAARVSGEERRKLSGLTVQL</sequence>
<evidence type="ECO:0000313" key="2">
    <source>
        <dbReference type="EMBL" id="KAL2641398.1"/>
    </source>
</evidence>
<feature type="region of interest" description="Disordered" evidence="1">
    <location>
        <begin position="1"/>
        <end position="21"/>
    </location>
</feature>